<dbReference type="Proteomes" id="UP001431209">
    <property type="component" value="Unassembled WGS sequence"/>
</dbReference>
<feature type="domain" description="EGF-like" evidence="5">
    <location>
        <begin position="655"/>
        <end position="689"/>
    </location>
</feature>
<organism evidence="6 7">
    <name type="scientific">Acrasis kona</name>
    <dbReference type="NCBI Taxonomy" id="1008807"/>
    <lineage>
        <taxon>Eukaryota</taxon>
        <taxon>Discoba</taxon>
        <taxon>Heterolobosea</taxon>
        <taxon>Tetramitia</taxon>
        <taxon>Eutetramitia</taxon>
        <taxon>Acrasidae</taxon>
        <taxon>Acrasis</taxon>
    </lineage>
</organism>
<dbReference type="PANTHER" id="PTHR46388:SF2">
    <property type="entry name" value="NHL REPEAT-CONTAINING PROTEIN 2"/>
    <property type="match status" value="1"/>
</dbReference>
<dbReference type="PROSITE" id="PS51125">
    <property type="entry name" value="NHL"/>
    <property type="match status" value="2"/>
</dbReference>
<evidence type="ECO:0000256" key="2">
    <source>
        <dbReference type="PROSITE-ProRule" id="PRU00076"/>
    </source>
</evidence>
<proteinExistence type="predicted"/>
<evidence type="ECO:0000259" key="5">
    <source>
        <dbReference type="PROSITE" id="PS50026"/>
    </source>
</evidence>
<dbReference type="InterPro" id="IPR056822">
    <property type="entry name" value="TEN_NHL"/>
</dbReference>
<dbReference type="SUPFAM" id="SSF63829">
    <property type="entry name" value="Calcium-dependent phosphotriesterase"/>
    <property type="match status" value="1"/>
</dbReference>
<feature type="signal peptide" evidence="4">
    <location>
        <begin position="1"/>
        <end position="19"/>
    </location>
</feature>
<dbReference type="InterPro" id="IPR000033">
    <property type="entry name" value="LDLR_classB_rpt"/>
</dbReference>
<dbReference type="AlphaFoldDB" id="A0AAW2ZBR2"/>
<dbReference type="InterPro" id="IPR000742">
    <property type="entry name" value="EGF"/>
</dbReference>
<keyword evidence="2" id="KW-0245">EGF-like domain</keyword>
<dbReference type="Gene3D" id="2.120.10.30">
    <property type="entry name" value="TolB, C-terminal domain"/>
    <property type="match status" value="6"/>
</dbReference>
<dbReference type="SUPFAM" id="SSF63825">
    <property type="entry name" value="YWTD domain"/>
    <property type="match status" value="1"/>
</dbReference>
<dbReference type="Pfam" id="PF01436">
    <property type="entry name" value="NHL"/>
    <property type="match status" value="3"/>
</dbReference>
<comment type="caution">
    <text evidence="2">Lacks conserved residue(s) required for the propagation of feature annotation.</text>
</comment>
<keyword evidence="7" id="KW-1185">Reference proteome</keyword>
<accession>A0AAW2ZBR2</accession>
<dbReference type="PROSITE" id="PS50026">
    <property type="entry name" value="EGF_3"/>
    <property type="match status" value="1"/>
</dbReference>
<dbReference type="InterPro" id="IPR011044">
    <property type="entry name" value="Quino_amine_DH_bsu"/>
</dbReference>
<dbReference type="SMART" id="SM00135">
    <property type="entry name" value="LY"/>
    <property type="match status" value="8"/>
</dbReference>
<evidence type="ECO:0000256" key="3">
    <source>
        <dbReference type="PROSITE-ProRule" id="PRU00504"/>
    </source>
</evidence>
<evidence type="ECO:0000256" key="1">
    <source>
        <dbReference type="ARBA" id="ARBA00022737"/>
    </source>
</evidence>
<comment type="caution">
    <text evidence="6">The sequence shown here is derived from an EMBL/GenBank/DDBJ whole genome shotgun (WGS) entry which is preliminary data.</text>
</comment>
<name>A0AAW2ZBR2_9EUKA</name>
<dbReference type="EMBL" id="JAOPGA020001283">
    <property type="protein sequence ID" value="KAL0486910.1"/>
    <property type="molecule type" value="Genomic_DNA"/>
</dbReference>
<evidence type="ECO:0000313" key="6">
    <source>
        <dbReference type="EMBL" id="KAL0486910.1"/>
    </source>
</evidence>
<evidence type="ECO:0000313" key="7">
    <source>
        <dbReference type="Proteomes" id="UP001431209"/>
    </source>
</evidence>
<feature type="chain" id="PRO_5043946483" evidence="4">
    <location>
        <begin position="20"/>
        <end position="933"/>
    </location>
</feature>
<gene>
    <name evidence="6" type="ORF">AKO1_012131</name>
</gene>
<dbReference type="SUPFAM" id="SSF50969">
    <property type="entry name" value="YVTN repeat-like/Quinoprotein amine dehydrogenase"/>
    <property type="match status" value="1"/>
</dbReference>
<dbReference type="InterPro" id="IPR011042">
    <property type="entry name" value="6-blade_b-propeller_TolB-like"/>
</dbReference>
<dbReference type="InterPro" id="IPR001258">
    <property type="entry name" value="NHL_repeat"/>
</dbReference>
<dbReference type="Pfam" id="PF25021">
    <property type="entry name" value="TEN_NHL"/>
    <property type="match status" value="1"/>
</dbReference>
<sequence>MEVSIFAIMLYCLVTVVGAYSISTFVGEQYQEFRNGIKPTSLIIFPTDLAIDGINNICYFASLGRLFELNVTSGTVTDSSYDNMFDGVKGAVMKFKDGQGVVIDDINNLIYFADGPNNLVRVVNRTSGMISTFAGTGESGDNGDNIIATNASLYYPTGVAVDNINNLVYITDTGNHRIRVANRTSGLISTFAGTGGLWYNGDNIIATSASLFNPIGLAVDSINNLVYIADSGYHRIRVVNRTSGLISTFAGTGDYGYNGDYITATSALLYIPTGVAVDSINDLVYIADSSNNRIRVVDRRNGNISTFAGTSGVDGTNNNRASIVPLNRPIRVSIDNINNLVYIADAGNSVIRVVDRSNNKIKSIVGTGYPRYCCDNEPYTYAVLKYPESTAVDSINNLVYIADSGNHRIRVANRTSGLISTFAGTGDYGYNGDYITATSALLYRPTGVAVDSINDLVYIADSSNNRFRVVDRTSGLINTVAGSGVNGYNGDNITATNALLYRPTGVAVDSINNLVYIADSGNHRIRVVNRTSGLISTFAGTGDYGYNGDYITATNALLYIPTGVAVDSINDLVYIADSSNNRFRVVDRTSGLINTVAGVNGYNGDNLAATNAMLSRTSGVSIDNINDLIYIADTENHLIRSVPLSNKVVAPDCFNVSSTNPSVCSGNGNCVSYNNCVCKKNSYIGEQCENDVTKSAYFFAFNRDTFNKSFINDGTGPYTVSDDGIDIEIFESQKDFTFQASFNPLFDLPGSQFFLAFKLSDLLSSALSFRFGLEPYPYSNGRFFSSKIQFDETAQNMVFESYDQVSSALKIKASTNYILYISFNKNMTQVTSHITDQKGTILVNNILFLSDRDFVNELLKSKYRVWFGLFQYKTRAERGVKVKAMYYGVSTGSVNNKLANTETQNNGSANNAPNVCMIIGIIIVSSIGYLLML</sequence>
<keyword evidence="4" id="KW-0732">Signal</keyword>
<evidence type="ECO:0000256" key="4">
    <source>
        <dbReference type="SAM" id="SignalP"/>
    </source>
</evidence>
<dbReference type="PANTHER" id="PTHR46388">
    <property type="entry name" value="NHL REPEAT-CONTAINING PROTEIN 2"/>
    <property type="match status" value="1"/>
</dbReference>
<protein>
    <submittedName>
        <fullName evidence="6">NHL repeat-containing protein</fullName>
    </submittedName>
</protein>
<keyword evidence="1" id="KW-0677">Repeat</keyword>
<feature type="repeat" description="NHL" evidence="3">
    <location>
        <begin position="500"/>
        <end position="531"/>
    </location>
</feature>
<feature type="repeat" description="NHL" evidence="3">
    <location>
        <begin position="153"/>
        <end position="184"/>
    </location>
</feature>
<reference evidence="6 7" key="1">
    <citation type="submission" date="2024-03" db="EMBL/GenBank/DDBJ databases">
        <title>The Acrasis kona genome and developmental transcriptomes reveal deep origins of eukaryotic multicellular pathways.</title>
        <authorList>
            <person name="Sheikh S."/>
            <person name="Fu C.-J."/>
            <person name="Brown M.W."/>
            <person name="Baldauf S.L."/>
        </authorList>
    </citation>
    <scope>NUCLEOTIDE SEQUENCE [LARGE SCALE GENOMIC DNA]</scope>
    <source>
        <strain evidence="6 7">ATCC MYA-3509</strain>
    </source>
</reference>